<proteinExistence type="inferred from homology"/>
<name>S7ZQR7_PENO1</name>
<dbReference type="GO" id="GO:0045493">
    <property type="term" value="P:xylan catabolic process"/>
    <property type="evidence" value="ECO:0007669"/>
    <property type="project" value="UniProtKB-UniPathway"/>
</dbReference>
<dbReference type="STRING" id="933388.S7ZQR7"/>
<dbReference type="AlphaFoldDB" id="S7ZQR7"/>
<dbReference type="SUPFAM" id="SSF52279">
    <property type="entry name" value="Beta-D-glucan exohydrolase, C-terminal domain"/>
    <property type="match status" value="1"/>
</dbReference>
<evidence type="ECO:0000256" key="3">
    <source>
        <dbReference type="ARBA" id="ARBA00005336"/>
    </source>
</evidence>
<keyword evidence="7" id="KW-0378">Hydrolase</keyword>
<dbReference type="SUPFAM" id="SSF51445">
    <property type="entry name" value="(Trans)glycosidases"/>
    <property type="match status" value="1"/>
</dbReference>
<dbReference type="InterPro" id="IPR036881">
    <property type="entry name" value="Glyco_hydro_3_C_sf"/>
</dbReference>
<evidence type="ECO:0000256" key="13">
    <source>
        <dbReference type="ARBA" id="ARBA00026107"/>
    </source>
</evidence>
<dbReference type="PANTHER" id="PTHR42721:SF3">
    <property type="entry name" value="BETA-D-XYLOSIDASE 5-RELATED"/>
    <property type="match status" value="1"/>
</dbReference>
<evidence type="ECO:0000256" key="9">
    <source>
        <dbReference type="ARBA" id="ARBA00023277"/>
    </source>
</evidence>
<dbReference type="SMART" id="SM01217">
    <property type="entry name" value="Fn3_like"/>
    <property type="match status" value="1"/>
</dbReference>
<evidence type="ECO:0000256" key="10">
    <source>
        <dbReference type="ARBA" id="ARBA00023295"/>
    </source>
</evidence>
<dbReference type="GO" id="GO:0005576">
    <property type="term" value="C:extracellular region"/>
    <property type="evidence" value="ECO:0007669"/>
    <property type="project" value="UniProtKB-SubCell"/>
</dbReference>
<evidence type="ECO:0000256" key="2">
    <source>
        <dbReference type="ARBA" id="ARBA00004851"/>
    </source>
</evidence>
<dbReference type="HOGENOM" id="CLU_004542_5_3_1"/>
<evidence type="ECO:0000256" key="11">
    <source>
        <dbReference type="ARBA" id="ARBA00023326"/>
    </source>
</evidence>
<dbReference type="PANTHER" id="PTHR42721">
    <property type="entry name" value="SUGAR HYDROLASE-RELATED"/>
    <property type="match status" value="1"/>
</dbReference>
<dbReference type="Gene3D" id="3.20.20.300">
    <property type="entry name" value="Glycoside hydrolase, family 3, N-terminal domain"/>
    <property type="match status" value="1"/>
</dbReference>
<evidence type="ECO:0000256" key="6">
    <source>
        <dbReference type="ARBA" id="ARBA00022729"/>
    </source>
</evidence>
<dbReference type="InterPro" id="IPR002889">
    <property type="entry name" value="WSC_carb-bd"/>
</dbReference>
<dbReference type="Pfam" id="PF01915">
    <property type="entry name" value="Glyco_hydro_3_C"/>
    <property type="match status" value="1"/>
</dbReference>
<evidence type="ECO:0000256" key="14">
    <source>
        <dbReference type="SAM" id="SignalP"/>
    </source>
</evidence>
<dbReference type="GO" id="GO:0009044">
    <property type="term" value="F:xylan 1,4-beta-xylosidase activity"/>
    <property type="evidence" value="ECO:0007669"/>
    <property type="project" value="UniProtKB-EC"/>
</dbReference>
<reference evidence="16 17" key="1">
    <citation type="journal article" date="2013" name="PLoS ONE">
        <title>Genomic and secretomic analyses reveal unique features of the lignocellulolytic enzyme system of Penicillium decumbens.</title>
        <authorList>
            <person name="Liu G."/>
            <person name="Zhang L."/>
            <person name="Wei X."/>
            <person name="Zou G."/>
            <person name="Qin Y."/>
            <person name="Ma L."/>
            <person name="Li J."/>
            <person name="Zheng H."/>
            <person name="Wang S."/>
            <person name="Wang C."/>
            <person name="Xun L."/>
            <person name="Zhao G.-P."/>
            <person name="Zhou Z."/>
            <person name="Qu Y."/>
        </authorList>
    </citation>
    <scope>NUCLEOTIDE SEQUENCE [LARGE SCALE GENOMIC DNA]</scope>
    <source>
        <strain evidence="17">114-2 / CGMCC 5302</strain>
    </source>
</reference>
<dbReference type="InterPro" id="IPR017853">
    <property type="entry name" value="GH"/>
</dbReference>
<dbReference type="Proteomes" id="UP000019376">
    <property type="component" value="Unassembled WGS sequence"/>
</dbReference>
<dbReference type="InterPro" id="IPR001764">
    <property type="entry name" value="Glyco_hydro_3_N"/>
</dbReference>
<comment type="catalytic activity">
    <reaction evidence="12">
        <text>Hydrolysis of (1-&gt;4)-beta-D-xylans, to remove successive D-xylose residues from the non-reducing termini.</text>
        <dbReference type="EC" id="3.2.1.37"/>
    </reaction>
</comment>
<evidence type="ECO:0000256" key="8">
    <source>
        <dbReference type="ARBA" id="ARBA00023180"/>
    </source>
</evidence>
<dbReference type="eggNOG" id="KOG4157">
    <property type="taxonomic scope" value="Eukaryota"/>
</dbReference>
<evidence type="ECO:0000256" key="1">
    <source>
        <dbReference type="ARBA" id="ARBA00004613"/>
    </source>
</evidence>
<dbReference type="InterPro" id="IPR044993">
    <property type="entry name" value="BXL"/>
</dbReference>
<dbReference type="UniPathway" id="UPA00114"/>
<keyword evidence="5" id="KW-0858">Xylan degradation</keyword>
<comment type="subcellular location">
    <subcellularLocation>
        <location evidence="1">Secreted</location>
    </subcellularLocation>
</comment>
<keyword evidence="6 14" id="KW-0732">Signal</keyword>
<dbReference type="FunFam" id="3.40.50.1700:FF:000007">
    <property type="entry name" value="Exo-1,4-beta-xylosidase xlnD"/>
    <property type="match status" value="1"/>
</dbReference>
<keyword evidence="10" id="KW-0326">Glycosidase</keyword>
<dbReference type="InterPro" id="IPR036962">
    <property type="entry name" value="Glyco_hydro_3_N_sf"/>
</dbReference>
<evidence type="ECO:0000256" key="5">
    <source>
        <dbReference type="ARBA" id="ARBA00022651"/>
    </source>
</evidence>
<feature type="chain" id="PRO_5004547496" description="xylan 1,4-beta-xylosidase" evidence="14">
    <location>
        <begin position="27"/>
        <end position="900"/>
    </location>
</feature>
<dbReference type="SMART" id="SM00321">
    <property type="entry name" value="WSC"/>
    <property type="match status" value="1"/>
</dbReference>
<evidence type="ECO:0000256" key="4">
    <source>
        <dbReference type="ARBA" id="ARBA00022525"/>
    </source>
</evidence>
<dbReference type="Gene3D" id="2.60.40.10">
    <property type="entry name" value="Immunoglobulins"/>
    <property type="match status" value="1"/>
</dbReference>
<dbReference type="Gene3D" id="3.40.50.1700">
    <property type="entry name" value="Glycoside hydrolase family 3 C-terminal domain"/>
    <property type="match status" value="1"/>
</dbReference>
<dbReference type="Pfam" id="PF00933">
    <property type="entry name" value="Glyco_hydro_3"/>
    <property type="match status" value="1"/>
</dbReference>
<keyword evidence="17" id="KW-1185">Reference proteome</keyword>
<gene>
    <name evidence="16" type="ORF">PDE_08037</name>
</gene>
<keyword evidence="8" id="KW-0325">Glycoprotein</keyword>
<dbReference type="EC" id="3.2.1.37" evidence="13"/>
<protein>
    <recommendedName>
        <fullName evidence="13">xylan 1,4-beta-xylosidase</fullName>
        <ecNumber evidence="13">3.2.1.37</ecNumber>
    </recommendedName>
</protein>
<evidence type="ECO:0000256" key="7">
    <source>
        <dbReference type="ARBA" id="ARBA00022801"/>
    </source>
</evidence>
<feature type="domain" description="WSC" evidence="15">
    <location>
        <begin position="37"/>
        <end position="130"/>
    </location>
</feature>
<sequence>MAASKSSQHSVMLALASMAMLTSVYARGEAATSYEASTKYLGCYSDPKVTILTSAKLSTIAMTPQFCADWCGQRGFPHSGIEFGTQCFCGAEPDLSDATRTDDGDCNTPCPLEPSSSCGATYVMSLYQIVNPQGGSPDTRFVPACQRRPLSSHPVCNTALSIPERVKSLVNSLTQEEKILNLMDAAAGSERLGLPSYEWWSEATHGVGSAPGVQFTRAPANFSSATSFPAPILTAASFDDALFHDIGEVTGKEGRAFANNGFSGFDFWAPNINAFRDPRWGRGQETPGEDVLVAQNYVRGFVQGLQGDDPKEKQVIATCKHFAVYDIETDRYGNNFNPTQQELGEYFLPPFKTCARDSGVGSVMCAYNAVFGVPACASEYLLGDVLRDHWNFTADYNYVVSDCTAVTEIWQSHNFTNSAEEAASVALNSGVDLECGSSYLKLNESLASNHTSIETLDRSLQRLYSALFTVGFFDGGKYTDLDYADVSTPSAQILAYAAAVEGMTLLKNDGLLPLGTKHHFKTVAVIGPYGNATTQMQGDYSGMAPHIVSPLEAFQSASQWGVNYAQGTTITNETNTGFDEALRAAEKSDLIVFLGGIDNSLENEGLDRKSLAWPQNQMDLMTELAKTKKPMIVVQFGGGQVDDSALLQNDHVNAIVWAGYPSQSGGTALLDILQGKVSIAGRLPVTQYPASYADQVSLWDLSLRPNANTSYPGRTYKWYTGEPVLPFGYGLHYTKFEYKWEEGLHKQYNIQELVGSCKGKSGGSINDVTPFASVKVRVRNVGHEDSDYVSLLFLSSPDAGPAPHPSKTLVAYSRLHGIKKNHAQTTTLNLNLGSLARADEKGSLVIYPGHYKLVLDVDESLALEFSLHGDPEVIETLPEPQEQYDYTVPVHIQPPSTGPL</sequence>
<dbReference type="InterPro" id="IPR002772">
    <property type="entry name" value="Glyco_hydro_3_C"/>
</dbReference>
<comment type="similarity">
    <text evidence="3">Belongs to the glycosyl hydrolase 3 family.</text>
</comment>
<keyword evidence="11" id="KW-0624">Polysaccharide degradation</keyword>
<organism evidence="16 17">
    <name type="scientific">Penicillium oxalicum (strain 114-2 / CGMCC 5302)</name>
    <name type="common">Penicillium decumbens</name>
    <dbReference type="NCBI Taxonomy" id="933388"/>
    <lineage>
        <taxon>Eukaryota</taxon>
        <taxon>Fungi</taxon>
        <taxon>Dikarya</taxon>
        <taxon>Ascomycota</taxon>
        <taxon>Pezizomycotina</taxon>
        <taxon>Eurotiomycetes</taxon>
        <taxon>Eurotiomycetidae</taxon>
        <taxon>Eurotiales</taxon>
        <taxon>Aspergillaceae</taxon>
        <taxon>Penicillium</taxon>
    </lineage>
</organism>
<dbReference type="OrthoDB" id="47059at2759"/>
<dbReference type="Pfam" id="PF01822">
    <property type="entry name" value="WSC"/>
    <property type="match status" value="1"/>
</dbReference>
<evidence type="ECO:0000259" key="15">
    <source>
        <dbReference type="PROSITE" id="PS51212"/>
    </source>
</evidence>
<feature type="signal peptide" evidence="14">
    <location>
        <begin position="1"/>
        <end position="26"/>
    </location>
</feature>
<evidence type="ECO:0000256" key="12">
    <source>
        <dbReference type="ARBA" id="ARBA00024574"/>
    </source>
</evidence>
<dbReference type="PhylomeDB" id="S7ZQR7"/>
<keyword evidence="9" id="KW-0119">Carbohydrate metabolism</keyword>
<dbReference type="PROSITE" id="PS51212">
    <property type="entry name" value="WSC"/>
    <property type="match status" value="1"/>
</dbReference>
<dbReference type="EMBL" id="KB644415">
    <property type="protein sequence ID" value="EPS33075.1"/>
    <property type="molecule type" value="Genomic_DNA"/>
</dbReference>
<dbReference type="InterPro" id="IPR026891">
    <property type="entry name" value="Fn3-like"/>
</dbReference>
<dbReference type="GO" id="GO:0046556">
    <property type="term" value="F:alpha-L-arabinofuranosidase activity"/>
    <property type="evidence" value="ECO:0007669"/>
    <property type="project" value="TreeGrafter"/>
</dbReference>
<accession>S7ZQR7</accession>
<comment type="pathway">
    <text evidence="2">Glycan degradation; xylan degradation.</text>
</comment>
<dbReference type="InterPro" id="IPR013783">
    <property type="entry name" value="Ig-like_fold"/>
</dbReference>
<evidence type="ECO:0000313" key="17">
    <source>
        <dbReference type="Proteomes" id="UP000019376"/>
    </source>
</evidence>
<dbReference type="GO" id="GO:0031222">
    <property type="term" value="P:arabinan catabolic process"/>
    <property type="evidence" value="ECO:0007669"/>
    <property type="project" value="TreeGrafter"/>
</dbReference>
<evidence type="ECO:0000313" key="16">
    <source>
        <dbReference type="EMBL" id="EPS33075.1"/>
    </source>
</evidence>
<keyword evidence="4" id="KW-0964">Secreted</keyword>